<feature type="transmembrane region" description="Helical" evidence="1">
    <location>
        <begin position="503"/>
        <end position="523"/>
    </location>
</feature>
<feature type="transmembrane region" description="Helical" evidence="1">
    <location>
        <begin position="411"/>
        <end position="437"/>
    </location>
</feature>
<keyword evidence="1" id="KW-1133">Transmembrane helix</keyword>
<proteinExistence type="predicted"/>
<name>A0A919YMA0_9BACL</name>
<feature type="transmembrane region" description="Helical" evidence="1">
    <location>
        <begin position="325"/>
        <end position="346"/>
    </location>
</feature>
<feature type="transmembrane region" description="Helical" evidence="1">
    <location>
        <begin position="478"/>
        <end position="497"/>
    </location>
</feature>
<evidence type="ECO:0000313" key="2">
    <source>
        <dbReference type="EMBL" id="GIP14716.1"/>
    </source>
</evidence>
<feature type="transmembrane region" description="Helical" evidence="1">
    <location>
        <begin position="161"/>
        <end position="179"/>
    </location>
</feature>
<keyword evidence="1" id="KW-0472">Membrane</keyword>
<reference evidence="2" key="1">
    <citation type="submission" date="2021-03" db="EMBL/GenBank/DDBJ databases">
        <title>Antimicrobial resistance genes in bacteria isolated from Japanese honey, and their potential for conferring macrolide and lincosamide resistance in the American foulbrood pathogen Paenibacillus larvae.</title>
        <authorList>
            <person name="Okamoto M."/>
            <person name="Kumagai M."/>
            <person name="Kanamori H."/>
            <person name="Takamatsu D."/>
        </authorList>
    </citation>
    <scope>NUCLEOTIDE SEQUENCE</scope>
    <source>
        <strain evidence="2">J40TS1</strain>
    </source>
</reference>
<feature type="transmembrane region" description="Helical" evidence="1">
    <location>
        <begin position="443"/>
        <end position="466"/>
    </location>
</feature>
<evidence type="ECO:0000256" key="1">
    <source>
        <dbReference type="SAM" id="Phobius"/>
    </source>
</evidence>
<feature type="transmembrane region" description="Helical" evidence="1">
    <location>
        <begin position="92"/>
        <end position="111"/>
    </location>
</feature>
<gene>
    <name evidence="2" type="ORF">J40TS1_03580</name>
</gene>
<sequence>MLTTLKTLFAIRTSTLANLFIYYIQKLPLVGKHVSDRVYSNLDMKKIVAVIAFIVSVLWSFLLRFAYVGLILFLPVIILGKTLSAADQLQHFIHIFFLLSFIIAGVGNATILEPKREKYVAIKLMRLSSKTYMLATLGYRYITFFIFLLPAMIVFTSMLEVSIIEAFILTLALTLWRIVTEYLHLKLFVRTGAILIKKTVIVWMTIGIGFAAAYLPLLLDWQPFTASFILSVPAYILFIAVGIFAAVKLVRYSDYRAIVDAATKKDDPLLDIGRMMSEAQKTSVESKASDYEINEKQQMFSSRQGYNYLNSLFFSRHSSLIRKPIFTRIAIIGALTAVGLAIALIVPEQRNLMTTALGTIYPILFAVMYFLSVGEKISRAMFYNCDLSLLRYSFYRASAFEHFRNRLIKIIGLNLIIAIALAAGLTAILLVAGHSWWTIELLMLWGSILLLSVFFSVHHLFMYYIFQPYSTEFNMKNPMYHVINMIISAISGVCLIVRAPADIFTSIVLVAVPIYLLLALALVRKHGTRTFRIK</sequence>
<evidence type="ECO:0000313" key="3">
    <source>
        <dbReference type="Proteomes" id="UP000683139"/>
    </source>
</evidence>
<comment type="caution">
    <text evidence="2">The sequence shown here is derived from an EMBL/GenBank/DDBJ whole genome shotgun (WGS) entry which is preliminary data.</text>
</comment>
<feature type="transmembrane region" description="Helical" evidence="1">
    <location>
        <begin position="132"/>
        <end position="155"/>
    </location>
</feature>
<feature type="transmembrane region" description="Helical" evidence="1">
    <location>
        <begin position="47"/>
        <end position="80"/>
    </location>
</feature>
<dbReference type="EMBL" id="BOSE01000001">
    <property type="protein sequence ID" value="GIP14716.1"/>
    <property type="molecule type" value="Genomic_DNA"/>
</dbReference>
<keyword evidence="3" id="KW-1185">Reference proteome</keyword>
<feature type="transmembrane region" description="Helical" evidence="1">
    <location>
        <begin position="352"/>
        <end position="371"/>
    </location>
</feature>
<dbReference type="RefSeq" id="WP_213512924.1">
    <property type="nucleotide sequence ID" value="NZ_BOSE01000001.1"/>
</dbReference>
<feature type="transmembrane region" description="Helical" evidence="1">
    <location>
        <begin position="225"/>
        <end position="247"/>
    </location>
</feature>
<feature type="transmembrane region" description="Helical" evidence="1">
    <location>
        <begin position="200"/>
        <end position="219"/>
    </location>
</feature>
<accession>A0A919YMA0</accession>
<dbReference type="Proteomes" id="UP000683139">
    <property type="component" value="Unassembled WGS sequence"/>
</dbReference>
<keyword evidence="1" id="KW-0812">Transmembrane</keyword>
<dbReference type="AlphaFoldDB" id="A0A919YMA0"/>
<protein>
    <submittedName>
        <fullName evidence="2">Uncharacterized protein</fullName>
    </submittedName>
</protein>
<organism evidence="2 3">
    <name type="scientific">Paenibacillus montaniterrae</name>
    <dbReference type="NCBI Taxonomy" id="429341"/>
    <lineage>
        <taxon>Bacteria</taxon>
        <taxon>Bacillati</taxon>
        <taxon>Bacillota</taxon>
        <taxon>Bacilli</taxon>
        <taxon>Bacillales</taxon>
        <taxon>Paenibacillaceae</taxon>
        <taxon>Paenibacillus</taxon>
    </lineage>
</organism>